<dbReference type="AlphaFoldDB" id="A0A326RP87"/>
<keyword evidence="2" id="KW-1185">Reference proteome</keyword>
<evidence type="ECO:0000313" key="1">
    <source>
        <dbReference type="EMBL" id="PZV80864.1"/>
    </source>
</evidence>
<organism evidence="1 2">
    <name type="scientific">Algoriphagus aquaeductus</name>
    <dbReference type="NCBI Taxonomy" id="475299"/>
    <lineage>
        <taxon>Bacteria</taxon>
        <taxon>Pseudomonadati</taxon>
        <taxon>Bacteroidota</taxon>
        <taxon>Cytophagia</taxon>
        <taxon>Cytophagales</taxon>
        <taxon>Cyclobacteriaceae</taxon>
        <taxon>Algoriphagus</taxon>
    </lineage>
</organism>
<evidence type="ECO:0000313" key="2">
    <source>
        <dbReference type="Proteomes" id="UP000248917"/>
    </source>
</evidence>
<dbReference type="OrthoDB" id="826668at2"/>
<accession>A0A326RP87</accession>
<sequence length="180" mass="20497">MPKALIAIKLAFFLFVFDQQVESLEYSLINHIVESREIKGLNGKFYSPSKGRFTTYGEYSLAFSHDLLDPSKSFDLDSLFSIDQKREFEEKLKVKKNDTIDKSKIRKSEILSGENRSSGANKSSGIRLSYPVIQKGLGNNWYGFLFEDSSYGESGGITLKIYRLEGKEWTLLHETLISIS</sequence>
<dbReference type="RefSeq" id="WP_111393654.1">
    <property type="nucleotide sequence ID" value="NZ_JBJINY010000026.1"/>
</dbReference>
<gene>
    <name evidence="1" type="ORF">CLV31_11130</name>
</gene>
<name>A0A326RP87_9BACT</name>
<reference evidence="1 2" key="1">
    <citation type="submission" date="2018-06" db="EMBL/GenBank/DDBJ databases">
        <title>Genomic Encyclopedia of Archaeal and Bacterial Type Strains, Phase II (KMG-II): from individual species to whole genera.</title>
        <authorList>
            <person name="Goeker M."/>
        </authorList>
    </citation>
    <scope>NUCLEOTIDE SEQUENCE [LARGE SCALE GENOMIC DNA]</scope>
    <source>
        <strain evidence="1 2">T4</strain>
    </source>
</reference>
<proteinExistence type="predicted"/>
<protein>
    <submittedName>
        <fullName evidence="1">Uncharacterized protein</fullName>
    </submittedName>
</protein>
<dbReference type="Proteomes" id="UP000248917">
    <property type="component" value="Unassembled WGS sequence"/>
</dbReference>
<comment type="caution">
    <text evidence="1">The sequence shown here is derived from an EMBL/GenBank/DDBJ whole genome shotgun (WGS) entry which is preliminary data.</text>
</comment>
<dbReference type="EMBL" id="QKTX01000011">
    <property type="protein sequence ID" value="PZV80864.1"/>
    <property type="molecule type" value="Genomic_DNA"/>
</dbReference>